<organism evidence="3 4">
    <name type="scientific">Botryotinia calthae</name>
    <dbReference type="NCBI Taxonomy" id="38488"/>
    <lineage>
        <taxon>Eukaryota</taxon>
        <taxon>Fungi</taxon>
        <taxon>Dikarya</taxon>
        <taxon>Ascomycota</taxon>
        <taxon>Pezizomycotina</taxon>
        <taxon>Leotiomycetes</taxon>
        <taxon>Helotiales</taxon>
        <taxon>Sclerotiniaceae</taxon>
        <taxon>Botryotinia</taxon>
    </lineage>
</organism>
<feature type="transmembrane region" description="Helical" evidence="2">
    <location>
        <begin position="213"/>
        <end position="234"/>
    </location>
</feature>
<feature type="transmembrane region" description="Helical" evidence="2">
    <location>
        <begin position="20"/>
        <end position="41"/>
    </location>
</feature>
<dbReference type="AlphaFoldDB" id="A0A4Y8DD67"/>
<dbReference type="OrthoDB" id="3524679at2759"/>
<comment type="caution">
    <text evidence="3">The sequence shown here is derived from an EMBL/GenBank/DDBJ whole genome shotgun (WGS) entry which is preliminary data.</text>
</comment>
<gene>
    <name evidence="3" type="ORF">BOTCAL_0051g00020</name>
</gene>
<keyword evidence="2" id="KW-0812">Transmembrane</keyword>
<name>A0A4Y8DD67_9HELO</name>
<reference evidence="3 4" key="1">
    <citation type="submission" date="2017-11" db="EMBL/GenBank/DDBJ databases">
        <title>Comparative genomics of Botrytis spp.</title>
        <authorList>
            <person name="Valero-Jimenez C.A."/>
            <person name="Tapia P."/>
            <person name="Veloso J."/>
            <person name="Silva-Moreno E."/>
            <person name="Staats M."/>
            <person name="Valdes J.H."/>
            <person name="Van Kan J.A.L."/>
        </authorList>
    </citation>
    <scope>NUCLEOTIDE SEQUENCE [LARGE SCALE GENOMIC DNA]</scope>
    <source>
        <strain evidence="3 4">MUCL2830</strain>
    </source>
</reference>
<feature type="transmembrane region" description="Helical" evidence="2">
    <location>
        <begin position="115"/>
        <end position="138"/>
    </location>
</feature>
<proteinExistence type="predicted"/>
<keyword evidence="2" id="KW-1133">Transmembrane helix</keyword>
<dbReference type="Proteomes" id="UP000297299">
    <property type="component" value="Unassembled WGS sequence"/>
</dbReference>
<evidence type="ECO:0000256" key="1">
    <source>
        <dbReference type="SAM" id="MobiDB-lite"/>
    </source>
</evidence>
<evidence type="ECO:0000313" key="3">
    <source>
        <dbReference type="EMBL" id="TEY78184.1"/>
    </source>
</evidence>
<feature type="transmembrane region" description="Helical" evidence="2">
    <location>
        <begin position="150"/>
        <end position="171"/>
    </location>
</feature>
<dbReference type="EMBL" id="PHWZ01000051">
    <property type="protein sequence ID" value="TEY78184.1"/>
    <property type="molecule type" value="Genomic_DNA"/>
</dbReference>
<sequence length="285" mass="31073">MPSGERRPRLDGWGRLKVTFITFALYALGFPILLFHILLLIGCATDSPGMDRIYVASLFDGVRFSYTSLCAPTTTGRTCTPSVGKSPLILTTLYNFTAPQPTLQYAIDLQKRISFVIPAMSALLFLSALLALFSARGIIKRNGTNPPSHIFTITLLFWSSAAVAFAAAYSLTSSGAALAVHSPSSLSTSISNSSSENTEMNIEPGKLMLALQWITWIFSTVAAMMSGSITKTFLNGASSRRRRRRNNRSGSPYARRPSMRRANRSLVPPYSRDHVPRSGSPVSPI</sequence>
<protein>
    <submittedName>
        <fullName evidence="3">Uncharacterized protein</fullName>
    </submittedName>
</protein>
<keyword evidence="4" id="KW-1185">Reference proteome</keyword>
<keyword evidence="2" id="KW-0472">Membrane</keyword>
<evidence type="ECO:0000256" key="2">
    <source>
        <dbReference type="SAM" id="Phobius"/>
    </source>
</evidence>
<accession>A0A4Y8DD67</accession>
<feature type="region of interest" description="Disordered" evidence="1">
    <location>
        <begin position="235"/>
        <end position="285"/>
    </location>
</feature>
<evidence type="ECO:0000313" key="4">
    <source>
        <dbReference type="Proteomes" id="UP000297299"/>
    </source>
</evidence>